<dbReference type="Proteomes" id="UP000464658">
    <property type="component" value="Chromosome"/>
</dbReference>
<reference evidence="1 2" key="1">
    <citation type="submission" date="2019-12" db="EMBL/GenBank/DDBJ databases">
        <title>Full genome sequence of a Bacillus safensis strain isolated from commercially available natto in Indonesia.</title>
        <authorList>
            <person name="Yoshida M."/>
            <person name="Uomi M."/>
            <person name="Waturangi D."/>
            <person name="Ekaputri J.J."/>
            <person name="Setiamarga D.H.E."/>
        </authorList>
    </citation>
    <scope>NUCLEOTIDE SEQUENCE [LARGE SCALE GENOMIC DNA]</scope>
    <source>
        <strain evidence="1 2">IDN1</strain>
    </source>
</reference>
<dbReference type="PANTHER" id="PTHR30255:SF2">
    <property type="entry name" value="SINGLE-STRANDED-DNA-SPECIFIC EXONUCLEASE RECJ"/>
    <property type="match status" value="1"/>
</dbReference>
<accession>A0A5S9MG83</accession>
<name>A0A5S9MG83_BACIA</name>
<organism evidence="1 2">
    <name type="scientific">Bacillus safensis</name>
    <dbReference type="NCBI Taxonomy" id="561879"/>
    <lineage>
        <taxon>Bacteria</taxon>
        <taxon>Bacillati</taxon>
        <taxon>Bacillota</taxon>
        <taxon>Bacilli</taxon>
        <taxon>Bacillales</taxon>
        <taxon>Bacillaceae</taxon>
        <taxon>Bacillus</taxon>
    </lineage>
</organism>
<dbReference type="AlphaFoldDB" id="A0A5S9MG83"/>
<dbReference type="PANTHER" id="PTHR30255">
    <property type="entry name" value="SINGLE-STRANDED-DNA-SPECIFIC EXONUCLEASE RECJ"/>
    <property type="match status" value="1"/>
</dbReference>
<gene>
    <name evidence="1" type="ORF">BsIDN1_47820</name>
</gene>
<sequence>MARQKGLVQLRQSNRPGLKALLKEAGATLEEANEETVGFQIAPRLNAVGRIEQADPAVHLLMTEDKDEAEELARFVQELNKERQKNCCQYDHRRSHSNGGRGR</sequence>
<dbReference type="EMBL" id="AP021906">
    <property type="protein sequence ID" value="BBP91164.1"/>
    <property type="molecule type" value="Genomic_DNA"/>
</dbReference>
<dbReference type="InterPro" id="IPR038763">
    <property type="entry name" value="DHH_sf"/>
</dbReference>
<proteinExistence type="predicted"/>
<evidence type="ECO:0000313" key="2">
    <source>
        <dbReference type="Proteomes" id="UP000464658"/>
    </source>
</evidence>
<dbReference type="SUPFAM" id="SSF64182">
    <property type="entry name" value="DHH phosphoesterases"/>
    <property type="match status" value="1"/>
</dbReference>
<protein>
    <submittedName>
        <fullName evidence="1">Uncharacterized protein</fullName>
    </submittedName>
</protein>
<dbReference type="Gene3D" id="3.90.1640.30">
    <property type="match status" value="1"/>
</dbReference>
<dbReference type="InterPro" id="IPR051673">
    <property type="entry name" value="SSDNA_exonuclease_RecJ"/>
</dbReference>
<evidence type="ECO:0000313" key="1">
    <source>
        <dbReference type="EMBL" id="BBP91164.1"/>
    </source>
</evidence>